<organism evidence="2 3">
    <name type="scientific">Triticum urartu</name>
    <name type="common">Red wild einkorn</name>
    <name type="synonym">Crithodium urartu</name>
    <dbReference type="NCBI Taxonomy" id="4572"/>
    <lineage>
        <taxon>Eukaryota</taxon>
        <taxon>Viridiplantae</taxon>
        <taxon>Streptophyta</taxon>
        <taxon>Embryophyta</taxon>
        <taxon>Tracheophyta</taxon>
        <taxon>Spermatophyta</taxon>
        <taxon>Magnoliopsida</taxon>
        <taxon>Liliopsida</taxon>
        <taxon>Poales</taxon>
        <taxon>Poaceae</taxon>
        <taxon>BOP clade</taxon>
        <taxon>Pooideae</taxon>
        <taxon>Triticodae</taxon>
        <taxon>Triticeae</taxon>
        <taxon>Triticinae</taxon>
        <taxon>Triticum</taxon>
    </lineage>
</organism>
<evidence type="ECO:0000256" key="1">
    <source>
        <dbReference type="SAM" id="MobiDB-lite"/>
    </source>
</evidence>
<protein>
    <submittedName>
        <fullName evidence="2">Uncharacterized protein</fullName>
    </submittedName>
</protein>
<name>A0A8R7QG97_TRIUA</name>
<dbReference type="EnsemblPlants" id="TuG1812G0500002812.01.T01">
    <property type="protein sequence ID" value="TuG1812G0500002812.01.T01.cds378262"/>
    <property type="gene ID" value="TuG1812G0500002812.01"/>
</dbReference>
<reference evidence="2" key="3">
    <citation type="submission" date="2022-06" db="UniProtKB">
        <authorList>
            <consortium name="EnsemblPlants"/>
        </authorList>
    </citation>
    <scope>IDENTIFICATION</scope>
</reference>
<feature type="region of interest" description="Disordered" evidence="1">
    <location>
        <begin position="16"/>
        <end position="57"/>
    </location>
</feature>
<dbReference type="Proteomes" id="UP000015106">
    <property type="component" value="Chromosome 5"/>
</dbReference>
<dbReference type="Gramene" id="TuG1812G0500002812.01.T01">
    <property type="protein sequence ID" value="TuG1812G0500002812.01.T01.cds378262"/>
    <property type="gene ID" value="TuG1812G0500002812.01"/>
</dbReference>
<keyword evidence="3" id="KW-1185">Reference proteome</keyword>
<reference evidence="3" key="1">
    <citation type="journal article" date="2013" name="Nature">
        <title>Draft genome of the wheat A-genome progenitor Triticum urartu.</title>
        <authorList>
            <person name="Ling H.Q."/>
            <person name="Zhao S."/>
            <person name="Liu D."/>
            <person name="Wang J."/>
            <person name="Sun H."/>
            <person name="Zhang C."/>
            <person name="Fan H."/>
            <person name="Li D."/>
            <person name="Dong L."/>
            <person name="Tao Y."/>
            <person name="Gao C."/>
            <person name="Wu H."/>
            <person name="Li Y."/>
            <person name="Cui Y."/>
            <person name="Guo X."/>
            <person name="Zheng S."/>
            <person name="Wang B."/>
            <person name="Yu K."/>
            <person name="Liang Q."/>
            <person name="Yang W."/>
            <person name="Lou X."/>
            <person name="Chen J."/>
            <person name="Feng M."/>
            <person name="Jian J."/>
            <person name="Zhang X."/>
            <person name="Luo G."/>
            <person name="Jiang Y."/>
            <person name="Liu J."/>
            <person name="Wang Z."/>
            <person name="Sha Y."/>
            <person name="Zhang B."/>
            <person name="Wu H."/>
            <person name="Tang D."/>
            <person name="Shen Q."/>
            <person name="Xue P."/>
            <person name="Zou S."/>
            <person name="Wang X."/>
            <person name="Liu X."/>
            <person name="Wang F."/>
            <person name="Yang Y."/>
            <person name="An X."/>
            <person name="Dong Z."/>
            <person name="Zhang K."/>
            <person name="Zhang X."/>
            <person name="Luo M.C."/>
            <person name="Dvorak J."/>
            <person name="Tong Y."/>
            <person name="Wang J."/>
            <person name="Yang H."/>
            <person name="Li Z."/>
            <person name="Wang D."/>
            <person name="Zhang A."/>
            <person name="Wang J."/>
        </authorList>
    </citation>
    <scope>NUCLEOTIDE SEQUENCE</scope>
    <source>
        <strain evidence="3">cv. G1812</strain>
    </source>
</reference>
<proteinExistence type="predicted"/>
<reference evidence="2" key="2">
    <citation type="submission" date="2018-03" db="EMBL/GenBank/DDBJ databases">
        <title>The Triticum urartu genome reveals the dynamic nature of wheat genome evolution.</title>
        <authorList>
            <person name="Ling H."/>
            <person name="Ma B."/>
            <person name="Shi X."/>
            <person name="Liu H."/>
            <person name="Dong L."/>
            <person name="Sun H."/>
            <person name="Cao Y."/>
            <person name="Gao Q."/>
            <person name="Zheng S."/>
            <person name="Li Y."/>
            <person name="Yu Y."/>
            <person name="Du H."/>
            <person name="Qi M."/>
            <person name="Li Y."/>
            <person name="Yu H."/>
            <person name="Cui Y."/>
            <person name="Wang N."/>
            <person name="Chen C."/>
            <person name="Wu H."/>
            <person name="Zhao Y."/>
            <person name="Zhang J."/>
            <person name="Li Y."/>
            <person name="Zhou W."/>
            <person name="Zhang B."/>
            <person name="Hu W."/>
            <person name="Eijk M."/>
            <person name="Tang J."/>
            <person name="Witsenboer H."/>
            <person name="Zhao S."/>
            <person name="Li Z."/>
            <person name="Zhang A."/>
            <person name="Wang D."/>
            <person name="Liang C."/>
        </authorList>
    </citation>
    <scope>NUCLEOTIDE SEQUENCE [LARGE SCALE GENOMIC DNA]</scope>
    <source>
        <strain evidence="2">cv. G1812</strain>
    </source>
</reference>
<sequence>MAFAVHDPVSAHTRFASPVRGSAGRARHKAFTRAMPCHPRRAPQSLRNGTGPDRPPDYLLLHHYARQKGCRRSMSPFSNHCRTNSCVAVPSVRPSVRALSRQCECACIASRTDSAREQPIDGRRGR</sequence>
<evidence type="ECO:0000313" key="2">
    <source>
        <dbReference type="EnsemblPlants" id="TuG1812G0500002812.01.T01.cds378262"/>
    </source>
</evidence>
<evidence type="ECO:0000313" key="3">
    <source>
        <dbReference type="Proteomes" id="UP000015106"/>
    </source>
</evidence>
<accession>A0A8R7QG97</accession>
<dbReference type="AlphaFoldDB" id="A0A8R7QG97"/>